<evidence type="ECO:0000313" key="1">
    <source>
        <dbReference type="EMBL" id="CAD7280583.1"/>
    </source>
</evidence>
<dbReference type="EMBL" id="OA884295">
    <property type="protein sequence ID" value="CAD7280583.1"/>
    <property type="molecule type" value="Genomic_DNA"/>
</dbReference>
<reference evidence="1" key="1">
    <citation type="submission" date="2020-11" db="EMBL/GenBank/DDBJ databases">
        <authorList>
            <person name="Tran Van P."/>
        </authorList>
    </citation>
    <scope>NUCLEOTIDE SEQUENCE</scope>
</reference>
<accession>A0A7R9BU48</accession>
<evidence type="ECO:0000313" key="2">
    <source>
        <dbReference type="Proteomes" id="UP000678499"/>
    </source>
</evidence>
<gene>
    <name evidence="1" type="ORF">NMOB1V02_LOCUS8241</name>
</gene>
<organism evidence="1">
    <name type="scientific">Notodromas monacha</name>
    <dbReference type="NCBI Taxonomy" id="399045"/>
    <lineage>
        <taxon>Eukaryota</taxon>
        <taxon>Metazoa</taxon>
        <taxon>Ecdysozoa</taxon>
        <taxon>Arthropoda</taxon>
        <taxon>Crustacea</taxon>
        <taxon>Oligostraca</taxon>
        <taxon>Ostracoda</taxon>
        <taxon>Podocopa</taxon>
        <taxon>Podocopida</taxon>
        <taxon>Cypridocopina</taxon>
        <taxon>Cypridoidea</taxon>
        <taxon>Cyprididae</taxon>
        <taxon>Notodromas</taxon>
    </lineage>
</organism>
<protein>
    <submittedName>
        <fullName evidence="1">Uncharacterized protein</fullName>
    </submittedName>
</protein>
<dbReference type="Proteomes" id="UP000678499">
    <property type="component" value="Unassembled WGS sequence"/>
</dbReference>
<proteinExistence type="predicted"/>
<keyword evidence="2" id="KW-1185">Reference proteome</keyword>
<dbReference type="EMBL" id="CAJPEX010002258">
    <property type="protein sequence ID" value="CAG0920735.1"/>
    <property type="molecule type" value="Genomic_DNA"/>
</dbReference>
<name>A0A7R9BU48_9CRUS</name>
<sequence>MRQEPVAPIRVSMTGKTRPMKKAVNQFARVPRASNLGLSDGFDTSVNEKVHILSKNLTISEEEWHRADSDSEGNDVQKSCSNRQVSEFLWIKYWGNLYIALQLTGKARQVARAARHKAHAAIDTRRVSLLLEFATNGMKQ</sequence>
<dbReference type="AlphaFoldDB" id="A0A7R9BU48"/>